<feature type="chain" id="PRO_5046762583" description="Peptidase M23" evidence="2">
    <location>
        <begin position="19"/>
        <end position="54"/>
    </location>
</feature>
<evidence type="ECO:0000313" key="3">
    <source>
        <dbReference type="EMBL" id="WGV17499.1"/>
    </source>
</evidence>
<proteinExistence type="predicted"/>
<organism evidence="3 4">
    <name type="scientific">Fuscovulum ytuae</name>
    <dbReference type="NCBI Taxonomy" id="3042299"/>
    <lineage>
        <taxon>Bacteria</taxon>
        <taxon>Pseudomonadati</taxon>
        <taxon>Pseudomonadota</taxon>
        <taxon>Alphaproteobacteria</taxon>
        <taxon>Rhodobacterales</taxon>
        <taxon>Paracoccaceae</taxon>
        <taxon>Fuscovulum</taxon>
    </lineage>
</organism>
<evidence type="ECO:0000313" key="4">
    <source>
        <dbReference type="Proteomes" id="UP001230978"/>
    </source>
</evidence>
<keyword evidence="1" id="KW-1133">Transmembrane helix</keyword>
<evidence type="ECO:0000256" key="1">
    <source>
        <dbReference type="SAM" id="Phobius"/>
    </source>
</evidence>
<keyword evidence="2" id="KW-0732">Signal</keyword>
<name>A0ABY8Q9I6_9RHOB</name>
<keyword evidence="1" id="KW-0472">Membrane</keyword>
<dbReference type="Proteomes" id="UP001230978">
    <property type="component" value="Chromosome"/>
</dbReference>
<gene>
    <name evidence="3" type="ORF">QF092_06850</name>
</gene>
<feature type="signal peptide" evidence="2">
    <location>
        <begin position="1"/>
        <end position="18"/>
    </location>
</feature>
<accession>A0ABY8Q9I6</accession>
<keyword evidence="1" id="KW-0812">Transmembrane</keyword>
<evidence type="ECO:0008006" key="5">
    <source>
        <dbReference type="Google" id="ProtNLM"/>
    </source>
</evidence>
<evidence type="ECO:0000256" key="2">
    <source>
        <dbReference type="SAM" id="SignalP"/>
    </source>
</evidence>
<sequence length="54" mass="5757">MARILAPILTFAALPAMAHDGFHPHPHGIEYGWVIAALVGLAGGLTIAWLRGRK</sequence>
<keyword evidence="4" id="KW-1185">Reference proteome</keyword>
<reference evidence="3 4" key="1">
    <citation type="submission" date="2023-04" db="EMBL/GenBank/DDBJ databases">
        <title>YMD61, complete Genome.</title>
        <authorList>
            <person name="Zhang J."/>
        </authorList>
    </citation>
    <scope>NUCLEOTIDE SEQUENCE [LARGE SCALE GENOMIC DNA]</scope>
    <source>
        <strain evidence="3 4">YMD61</strain>
    </source>
</reference>
<dbReference type="RefSeq" id="WP_281468846.1">
    <property type="nucleotide sequence ID" value="NZ_CP124535.1"/>
</dbReference>
<feature type="transmembrane region" description="Helical" evidence="1">
    <location>
        <begin position="28"/>
        <end position="50"/>
    </location>
</feature>
<protein>
    <recommendedName>
        <fullName evidence="5">Peptidase M23</fullName>
    </recommendedName>
</protein>
<dbReference type="EMBL" id="CP124535">
    <property type="protein sequence ID" value="WGV17499.1"/>
    <property type="molecule type" value="Genomic_DNA"/>
</dbReference>